<dbReference type="AlphaFoldDB" id="X1DLQ8"/>
<feature type="domain" description="DNA methylase N-4/N-6" evidence="4">
    <location>
        <begin position="180"/>
        <end position="291"/>
    </location>
</feature>
<dbReference type="PANTHER" id="PTHR13370">
    <property type="entry name" value="RNA METHYLASE-RELATED"/>
    <property type="match status" value="1"/>
</dbReference>
<dbReference type="GO" id="GO:0005737">
    <property type="term" value="C:cytoplasm"/>
    <property type="evidence" value="ECO:0007669"/>
    <property type="project" value="TreeGrafter"/>
</dbReference>
<dbReference type="GO" id="GO:0032259">
    <property type="term" value="P:methylation"/>
    <property type="evidence" value="ECO:0007669"/>
    <property type="project" value="UniProtKB-KW"/>
</dbReference>
<dbReference type="InterPro" id="IPR002941">
    <property type="entry name" value="DNA_methylase_N4/N6"/>
</dbReference>
<dbReference type="GO" id="GO:0003677">
    <property type="term" value="F:DNA binding"/>
    <property type="evidence" value="ECO:0007669"/>
    <property type="project" value="InterPro"/>
</dbReference>
<feature type="non-terminal residue" evidence="5">
    <location>
        <position position="1"/>
    </location>
</feature>
<sequence length="310" mass="35738">EFCEDKVTDCFDCAKAENCPILNELYLKYFKKNGVNHYETRNKGTVHLKNALNELTGAEWLYFTKTLLTTSYSSKYAHEIRKAHGANKPPELMKHLIGFFTKGGDRVLDPFAGVGGTLIGAAIAIPPRECVGIEINPKWVHIYNEVIETCNSQGENLRKHELIQGDCLEVLKTFDDEYFQFIVTDPPYNLHLEKTMCNGQYEEFANRKTDYDMRSDNPRDLANAVSYEGYLDSMERVLEQCFRVLQSKRYMAIIIRNAYQDGEYMFTHVDIARRAKAQGFIPKGEIVWYEAGTRLRPYGYPYAYVPNISH</sequence>
<evidence type="ECO:0000259" key="4">
    <source>
        <dbReference type="Pfam" id="PF01555"/>
    </source>
</evidence>
<dbReference type="InterPro" id="IPR001091">
    <property type="entry name" value="RM_Methyltransferase"/>
</dbReference>
<keyword evidence="2" id="KW-0489">Methyltransferase</keyword>
<dbReference type="InterPro" id="IPR029063">
    <property type="entry name" value="SAM-dependent_MTases_sf"/>
</dbReference>
<gene>
    <name evidence="5" type="ORF">S03H2_07015</name>
</gene>
<dbReference type="Pfam" id="PF01555">
    <property type="entry name" value="N6_N4_Mtase"/>
    <property type="match status" value="2"/>
</dbReference>
<keyword evidence="3" id="KW-0808">Transferase</keyword>
<feature type="domain" description="DNA methylase N-4/N-6" evidence="4">
    <location>
        <begin position="71"/>
        <end position="144"/>
    </location>
</feature>
<evidence type="ECO:0000256" key="3">
    <source>
        <dbReference type="ARBA" id="ARBA00022679"/>
    </source>
</evidence>
<evidence type="ECO:0000256" key="2">
    <source>
        <dbReference type="ARBA" id="ARBA00022603"/>
    </source>
</evidence>
<evidence type="ECO:0000313" key="5">
    <source>
        <dbReference type="EMBL" id="GAH21127.1"/>
    </source>
</evidence>
<dbReference type="GO" id="GO:0008170">
    <property type="term" value="F:N-methyltransferase activity"/>
    <property type="evidence" value="ECO:0007669"/>
    <property type="project" value="InterPro"/>
</dbReference>
<dbReference type="EMBL" id="BARU01003171">
    <property type="protein sequence ID" value="GAH21127.1"/>
    <property type="molecule type" value="Genomic_DNA"/>
</dbReference>
<dbReference type="PANTHER" id="PTHR13370:SF3">
    <property type="entry name" value="TRNA (GUANINE(10)-N2)-METHYLTRANSFERASE HOMOLOG"/>
    <property type="match status" value="1"/>
</dbReference>
<feature type="non-terminal residue" evidence="5">
    <location>
        <position position="310"/>
    </location>
</feature>
<dbReference type="Gene3D" id="3.40.50.150">
    <property type="entry name" value="Vaccinia Virus protein VP39"/>
    <property type="match status" value="2"/>
</dbReference>
<proteinExistence type="inferred from homology"/>
<organism evidence="5">
    <name type="scientific">marine sediment metagenome</name>
    <dbReference type="NCBI Taxonomy" id="412755"/>
    <lineage>
        <taxon>unclassified sequences</taxon>
        <taxon>metagenomes</taxon>
        <taxon>ecological metagenomes</taxon>
    </lineage>
</organism>
<comment type="similarity">
    <text evidence="1">Belongs to the N(4)/N(6)-methyltransferase family.</text>
</comment>
<comment type="caution">
    <text evidence="5">The sequence shown here is derived from an EMBL/GenBank/DDBJ whole genome shotgun (WGS) entry which is preliminary data.</text>
</comment>
<dbReference type="PRINTS" id="PR00508">
    <property type="entry name" value="S21N4MTFRASE"/>
</dbReference>
<dbReference type="CDD" id="cd02440">
    <property type="entry name" value="AdoMet_MTases"/>
    <property type="match status" value="1"/>
</dbReference>
<accession>X1DLQ8</accession>
<name>X1DLQ8_9ZZZZ</name>
<dbReference type="PROSITE" id="PS00092">
    <property type="entry name" value="N6_MTASE"/>
    <property type="match status" value="1"/>
</dbReference>
<dbReference type="InterPro" id="IPR002052">
    <property type="entry name" value="DNA_methylase_N6_adenine_CS"/>
</dbReference>
<dbReference type="GO" id="GO:0009007">
    <property type="term" value="F:site-specific DNA-methyltransferase (adenine-specific) activity"/>
    <property type="evidence" value="ECO:0007669"/>
    <property type="project" value="TreeGrafter"/>
</dbReference>
<protein>
    <recommendedName>
        <fullName evidence="4">DNA methylase N-4/N-6 domain-containing protein</fullName>
    </recommendedName>
</protein>
<dbReference type="SUPFAM" id="SSF53335">
    <property type="entry name" value="S-adenosyl-L-methionine-dependent methyltransferases"/>
    <property type="match status" value="2"/>
</dbReference>
<reference evidence="5" key="1">
    <citation type="journal article" date="2014" name="Front. Microbiol.">
        <title>High frequency of phylogenetically diverse reductive dehalogenase-homologous genes in deep subseafloor sedimentary metagenomes.</title>
        <authorList>
            <person name="Kawai M."/>
            <person name="Futagami T."/>
            <person name="Toyoda A."/>
            <person name="Takaki Y."/>
            <person name="Nishi S."/>
            <person name="Hori S."/>
            <person name="Arai W."/>
            <person name="Tsubouchi T."/>
            <person name="Morono Y."/>
            <person name="Uchiyama I."/>
            <person name="Ito T."/>
            <person name="Fujiyama A."/>
            <person name="Inagaki F."/>
            <person name="Takami H."/>
        </authorList>
    </citation>
    <scope>NUCLEOTIDE SEQUENCE</scope>
    <source>
        <strain evidence="5">Expedition CK06-06</strain>
    </source>
</reference>
<evidence type="ECO:0000256" key="1">
    <source>
        <dbReference type="ARBA" id="ARBA00006594"/>
    </source>
</evidence>